<dbReference type="Gene3D" id="2.60.200.60">
    <property type="match status" value="1"/>
</dbReference>
<dbReference type="Pfam" id="PF05488">
    <property type="entry name" value="PAAR_motif"/>
    <property type="match status" value="1"/>
</dbReference>
<reference evidence="1 2" key="1">
    <citation type="submission" date="2020-08" db="EMBL/GenBank/DDBJ databases">
        <title>Genomic Encyclopedia of Type Strains, Phase IV (KMG-IV): sequencing the most valuable type-strain genomes for metagenomic binning, comparative biology and taxonomic classification.</title>
        <authorList>
            <person name="Goeker M."/>
        </authorList>
    </citation>
    <scope>NUCLEOTIDE SEQUENCE [LARGE SCALE GENOMIC DNA]</scope>
    <source>
        <strain evidence="1 2">YIM 65646</strain>
    </source>
</reference>
<name>A0A841FGH9_9ACTN</name>
<dbReference type="RefSeq" id="WP_184788195.1">
    <property type="nucleotide sequence ID" value="NZ_BONT01000004.1"/>
</dbReference>
<keyword evidence="2" id="KW-1185">Reference proteome</keyword>
<protein>
    <submittedName>
        <fullName evidence="1">Putative Zn-binding protein involved in type VI secretion</fullName>
    </submittedName>
</protein>
<proteinExistence type="predicted"/>
<dbReference type="Proteomes" id="UP000548476">
    <property type="component" value="Unassembled WGS sequence"/>
</dbReference>
<organism evidence="1 2">
    <name type="scientific">Phytomonospora endophytica</name>
    <dbReference type="NCBI Taxonomy" id="714109"/>
    <lineage>
        <taxon>Bacteria</taxon>
        <taxon>Bacillati</taxon>
        <taxon>Actinomycetota</taxon>
        <taxon>Actinomycetes</taxon>
        <taxon>Micromonosporales</taxon>
        <taxon>Micromonosporaceae</taxon>
        <taxon>Phytomonospora</taxon>
    </lineage>
</organism>
<dbReference type="EMBL" id="JACHGT010000006">
    <property type="protein sequence ID" value="MBB6035346.1"/>
    <property type="molecule type" value="Genomic_DNA"/>
</dbReference>
<dbReference type="AlphaFoldDB" id="A0A841FGH9"/>
<gene>
    <name evidence="1" type="ORF">HNR73_003203</name>
</gene>
<evidence type="ECO:0000313" key="2">
    <source>
        <dbReference type="Proteomes" id="UP000548476"/>
    </source>
</evidence>
<comment type="caution">
    <text evidence="1">The sequence shown here is derived from an EMBL/GenBank/DDBJ whole genome shotgun (WGS) entry which is preliminary data.</text>
</comment>
<evidence type="ECO:0000313" key="1">
    <source>
        <dbReference type="EMBL" id="MBB6035346.1"/>
    </source>
</evidence>
<sequence length="94" mass="9097">MPPAARVTDRTAHPGVITGPGVATVLIGGLPAATVGDMHACSFPPPPPHPPTPIIPPGCPTVLIGGKPAARVGDMSACGAPILPPGCPTVMIGG</sequence>
<dbReference type="InterPro" id="IPR008727">
    <property type="entry name" value="PAAR_motif"/>
</dbReference>
<accession>A0A841FGH9</accession>